<feature type="non-terminal residue" evidence="2">
    <location>
        <position position="1"/>
    </location>
</feature>
<dbReference type="Proteomes" id="UP000475532">
    <property type="component" value="Unassembled WGS sequence"/>
</dbReference>
<dbReference type="EMBL" id="JAAGLI010000811">
    <property type="protein sequence ID" value="NEA26726.1"/>
    <property type="molecule type" value="Genomic_DNA"/>
</dbReference>
<proteinExistence type="inferred from homology"/>
<dbReference type="GO" id="GO:0016705">
    <property type="term" value="F:oxidoreductase activity, acting on paired donors, with incorporation or reduction of molecular oxygen"/>
    <property type="evidence" value="ECO:0007669"/>
    <property type="project" value="InterPro"/>
</dbReference>
<dbReference type="InterPro" id="IPR001128">
    <property type="entry name" value="Cyt_P450"/>
</dbReference>
<dbReference type="InterPro" id="IPR002397">
    <property type="entry name" value="Cyt_P450_B"/>
</dbReference>
<dbReference type="GO" id="GO:0004497">
    <property type="term" value="F:monooxygenase activity"/>
    <property type="evidence" value="ECO:0007669"/>
    <property type="project" value="InterPro"/>
</dbReference>
<evidence type="ECO:0000313" key="2">
    <source>
        <dbReference type="EMBL" id="NEA26726.1"/>
    </source>
</evidence>
<evidence type="ECO:0000313" key="3">
    <source>
        <dbReference type="Proteomes" id="UP000475532"/>
    </source>
</evidence>
<dbReference type="GO" id="GO:0005506">
    <property type="term" value="F:iron ion binding"/>
    <property type="evidence" value="ECO:0007669"/>
    <property type="project" value="InterPro"/>
</dbReference>
<dbReference type="PANTHER" id="PTHR46696:SF3">
    <property type="entry name" value="PULCHERRIMINIC ACID SYNTHASE"/>
    <property type="match status" value="1"/>
</dbReference>
<sequence length="258" mass="27253">AGPLAVAVVAEALGLDGVDAATVRSWYGAFVDAVSAITAGGAAPAAADEAYRLLTAAVEEAITASRPGSLLAEAARDEARLTTPEVVANSAILMFGGIDTTEGMIANAALHLLGHPDQLRLVRDEPALLPAAIEESLRLEPSASVVDRYAVRDTALGGADVRAGDLVRVSIAGANRDPAVFPDPDRFDVRRHNAAEHLAFAHGPHFCFGAHLARLETRAALTALLDRLPGLRLDPDRPARPHGLVFRKPPRLDVRWDR</sequence>
<dbReference type="PRINTS" id="PR00385">
    <property type="entry name" value="P450"/>
</dbReference>
<dbReference type="PRINTS" id="PR00359">
    <property type="entry name" value="BP450"/>
</dbReference>
<comment type="caution">
    <text evidence="2">The sequence shown here is derived from an EMBL/GenBank/DDBJ whole genome shotgun (WGS) entry which is preliminary data.</text>
</comment>
<evidence type="ECO:0000256" key="1">
    <source>
        <dbReference type="ARBA" id="ARBA00010617"/>
    </source>
</evidence>
<gene>
    <name evidence="2" type="ORF">G3I70_30135</name>
</gene>
<protein>
    <submittedName>
        <fullName evidence="2">Cytochrome P450</fullName>
    </submittedName>
</protein>
<dbReference type="Pfam" id="PF00067">
    <property type="entry name" value="p450"/>
    <property type="match status" value="1"/>
</dbReference>
<accession>A0A6L9QNT8</accession>
<reference evidence="2 3" key="1">
    <citation type="submission" date="2020-01" db="EMBL/GenBank/DDBJ databases">
        <title>Insect and environment-associated Actinomycetes.</title>
        <authorList>
            <person name="Currrie C."/>
            <person name="Chevrette M."/>
            <person name="Carlson C."/>
            <person name="Stubbendieck R."/>
            <person name="Wendt-Pienkowski E."/>
        </authorList>
    </citation>
    <scope>NUCLEOTIDE SEQUENCE [LARGE SCALE GENOMIC DNA]</scope>
    <source>
        <strain evidence="2 3">SID10258</strain>
    </source>
</reference>
<dbReference type="GO" id="GO:0020037">
    <property type="term" value="F:heme binding"/>
    <property type="evidence" value="ECO:0007669"/>
    <property type="project" value="InterPro"/>
</dbReference>
<dbReference type="AlphaFoldDB" id="A0A6L9QNT8"/>
<dbReference type="Gene3D" id="1.10.630.10">
    <property type="entry name" value="Cytochrome P450"/>
    <property type="match status" value="1"/>
</dbReference>
<dbReference type="SUPFAM" id="SSF48264">
    <property type="entry name" value="Cytochrome P450"/>
    <property type="match status" value="1"/>
</dbReference>
<name>A0A6L9QNT8_9ACTN</name>
<dbReference type="RefSeq" id="WP_163060788.1">
    <property type="nucleotide sequence ID" value="NZ_JAAGLI010000811.1"/>
</dbReference>
<dbReference type="PANTHER" id="PTHR46696">
    <property type="entry name" value="P450, PUTATIVE (EUROFUNG)-RELATED"/>
    <property type="match status" value="1"/>
</dbReference>
<dbReference type="InterPro" id="IPR036396">
    <property type="entry name" value="Cyt_P450_sf"/>
</dbReference>
<comment type="similarity">
    <text evidence="1">Belongs to the cytochrome P450 family.</text>
</comment>
<organism evidence="2 3">
    <name type="scientific">Actinomadura bangladeshensis</name>
    <dbReference type="NCBI Taxonomy" id="453573"/>
    <lineage>
        <taxon>Bacteria</taxon>
        <taxon>Bacillati</taxon>
        <taxon>Actinomycetota</taxon>
        <taxon>Actinomycetes</taxon>
        <taxon>Streptosporangiales</taxon>
        <taxon>Thermomonosporaceae</taxon>
        <taxon>Actinomadura</taxon>
    </lineage>
</organism>